<evidence type="ECO:0000256" key="1">
    <source>
        <dbReference type="SAM" id="MobiDB-lite"/>
    </source>
</evidence>
<feature type="compositionally biased region" description="Polar residues" evidence="1">
    <location>
        <begin position="103"/>
        <end position="135"/>
    </location>
</feature>
<keyword evidence="3" id="KW-1185">Reference proteome</keyword>
<accession>A0A087G154</accession>
<gene>
    <name evidence="2" type="ORF">AALP_AAs65556U000100</name>
</gene>
<name>A0A087G154_ARAAL</name>
<feature type="compositionally biased region" description="Polar residues" evidence="1">
    <location>
        <begin position="144"/>
        <end position="165"/>
    </location>
</feature>
<dbReference type="EMBL" id="KL977328">
    <property type="protein sequence ID" value="KFK23606.1"/>
    <property type="molecule type" value="Genomic_DNA"/>
</dbReference>
<feature type="compositionally biased region" description="Acidic residues" evidence="1">
    <location>
        <begin position="195"/>
        <end position="204"/>
    </location>
</feature>
<dbReference type="Gramene" id="KFK23606">
    <property type="protein sequence ID" value="KFK23606"/>
    <property type="gene ID" value="AALP_AAs65556U000100"/>
</dbReference>
<protein>
    <submittedName>
        <fullName evidence="2">Uncharacterized protein</fullName>
    </submittedName>
</protein>
<organism evidence="2 3">
    <name type="scientific">Arabis alpina</name>
    <name type="common">Alpine rock-cress</name>
    <dbReference type="NCBI Taxonomy" id="50452"/>
    <lineage>
        <taxon>Eukaryota</taxon>
        <taxon>Viridiplantae</taxon>
        <taxon>Streptophyta</taxon>
        <taxon>Embryophyta</taxon>
        <taxon>Tracheophyta</taxon>
        <taxon>Spermatophyta</taxon>
        <taxon>Magnoliopsida</taxon>
        <taxon>eudicotyledons</taxon>
        <taxon>Gunneridae</taxon>
        <taxon>Pentapetalae</taxon>
        <taxon>rosids</taxon>
        <taxon>malvids</taxon>
        <taxon>Brassicales</taxon>
        <taxon>Brassicaceae</taxon>
        <taxon>Arabideae</taxon>
        <taxon>Arabis</taxon>
    </lineage>
</organism>
<dbReference type="AlphaFoldDB" id="A0A087G154"/>
<evidence type="ECO:0000313" key="3">
    <source>
        <dbReference type="Proteomes" id="UP000029120"/>
    </source>
</evidence>
<feature type="region of interest" description="Disordered" evidence="1">
    <location>
        <begin position="1"/>
        <end position="204"/>
    </location>
</feature>
<reference evidence="3" key="1">
    <citation type="journal article" date="2015" name="Nat. Plants">
        <title>Genome expansion of Arabis alpina linked with retrotransposition and reduced symmetric DNA methylation.</title>
        <authorList>
            <person name="Willing E.M."/>
            <person name="Rawat V."/>
            <person name="Mandakova T."/>
            <person name="Maumus F."/>
            <person name="James G.V."/>
            <person name="Nordstroem K.J."/>
            <person name="Becker C."/>
            <person name="Warthmann N."/>
            <person name="Chica C."/>
            <person name="Szarzynska B."/>
            <person name="Zytnicki M."/>
            <person name="Albani M.C."/>
            <person name="Kiefer C."/>
            <person name="Bergonzi S."/>
            <person name="Castaings L."/>
            <person name="Mateos J.L."/>
            <person name="Berns M.C."/>
            <person name="Bujdoso N."/>
            <person name="Piofczyk T."/>
            <person name="de Lorenzo L."/>
            <person name="Barrero-Sicilia C."/>
            <person name="Mateos I."/>
            <person name="Piednoel M."/>
            <person name="Hagmann J."/>
            <person name="Chen-Min-Tao R."/>
            <person name="Iglesias-Fernandez R."/>
            <person name="Schuster S.C."/>
            <person name="Alonso-Blanco C."/>
            <person name="Roudier F."/>
            <person name="Carbonero P."/>
            <person name="Paz-Ares J."/>
            <person name="Davis S.J."/>
            <person name="Pecinka A."/>
            <person name="Quesneville H."/>
            <person name="Colot V."/>
            <person name="Lysak M.A."/>
            <person name="Weigel D."/>
            <person name="Coupland G."/>
            <person name="Schneeberger K."/>
        </authorList>
    </citation>
    <scope>NUCLEOTIDE SEQUENCE [LARGE SCALE GENOMIC DNA]</scope>
    <source>
        <strain evidence="3">cv. Pajares</strain>
    </source>
</reference>
<evidence type="ECO:0000313" key="2">
    <source>
        <dbReference type="EMBL" id="KFK23606.1"/>
    </source>
</evidence>
<feature type="compositionally biased region" description="Gly residues" evidence="1">
    <location>
        <begin position="18"/>
        <end position="29"/>
    </location>
</feature>
<sequence length="204" mass="20774">MAVAKGGASRGRGRSTSDGGGRGSGGGGSHTRSKAEGKLPSSGGGSPPLSKAQGKLPASGGGSGTPLKPQMKQLASGGGNKRVAVGQVQSSGGEHNHNDKGSPTRNGKSTGGQTSSINSNLPPLNTPLSQGTPPSLDTRFISKTRVSYSICSYNSQPESKSPTNSEGVEMEDREDEDEEEEIEGDDEKVEHVEGLEDVVDDEAA</sequence>
<feature type="compositionally biased region" description="Acidic residues" evidence="1">
    <location>
        <begin position="168"/>
        <end position="187"/>
    </location>
</feature>
<dbReference type="Proteomes" id="UP000029120">
    <property type="component" value="Unassembled WGS sequence"/>
</dbReference>
<proteinExistence type="predicted"/>